<evidence type="ECO:0000313" key="2">
    <source>
        <dbReference type="RefSeq" id="XP_075113498.1"/>
    </source>
</evidence>
<proteinExistence type="predicted"/>
<protein>
    <submittedName>
        <fullName evidence="2">DNA replication ATP-dependent helicase/nuclease JHS1-like isoform X1</fullName>
    </submittedName>
</protein>
<reference evidence="2" key="2">
    <citation type="submission" date="2025-08" db="UniProtKB">
        <authorList>
            <consortium name="RefSeq"/>
        </authorList>
    </citation>
    <scope>IDENTIFICATION</scope>
    <source>
        <tissue evidence="2">Leaf</tissue>
    </source>
</reference>
<name>A0AC58UVG6_TOBAC</name>
<keyword evidence="1" id="KW-1185">Reference proteome</keyword>
<evidence type="ECO:0000313" key="1">
    <source>
        <dbReference type="Proteomes" id="UP000790787"/>
    </source>
</evidence>
<dbReference type="Proteomes" id="UP000790787">
    <property type="component" value="Chromosome 7"/>
</dbReference>
<reference evidence="1" key="1">
    <citation type="journal article" date="2014" name="Nat. Commun.">
        <title>The tobacco genome sequence and its comparison with those of tomato and potato.</title>
        <authorList>
            <person name="Sierro N."/>
            <person name="Battey J.N."/>
            <person name="Ouadi S."/>
            <person name="Bakaher N."/>
            <person name="Bovet L."/>
            <person name="Willig A."/>
            <person name="Goepfert S."/>
            <person name="Peitsch M.C."/>
            <person name="Ivanov N.V."/>
        </authorList>
    </citation>
    <scope>NUCLEOTIDE SEQUENCE [LARGE SCALE GENOMIC DNA]</scope>
</reference>
<accession>A0AC58UVG6</accession>
<sequence>MAPKKRTSSGSVKKSSNQNQNLQHQQQSQPSKFGIQHFFERHTQNVLSQKSKPLLVPHNSNSNSFQNPKENSSVSVPETSTNNGLNSEKRDKDNAVSRDKGCRNVNKSDHIDVTERFKDKGVGDGKTKGKRVTSKKNELGGPSQSTPTENVVTAGSVEDKNQAETTPEFCKSVSVKRFKFSPGMLIKQSQDDGGDEVTWRISPVNERLHAVSKQLPEMVKVLADSSRFNSLSIQECSLKKTSPGTERKFEKRLCSPPLKALDKSLVSSNRASLRNRSNDHVMDLWETNGNFNCQSKTEVTNSQSPFQTPPSLTYGSDKPANAVNNNEVTDQLGSRQHKKALIELLDQVEDVISVEPKSKEKVAHSHDEPAKPASIVLEDVISVIPKYEEKVASHSHEEPARPAAIVLEDVINVEPKCEEKVTSHSHDEPANPAAILQKSAEIFCARDQRKESTIYFLVLEVSEKHGQVETSGQQYSFKVLRILNEQSGEERVLQLRDEWCYSVVAPGDTIHVIGEFDSEGKCEIDREKNFLIVHPDILVSGTRVASSFSCSRRAVLDERLKSGEYSAAALIGTLLHQMFQAGLIRESPTQEFLEDYARIVLQKSLESLYACGVDENDTHKTLIEAIPKLLNWIRSFQYSEVSEGPSIDFGSEDGVKKIKVSEVLDIEEMAWAPKYGLKGMIDASLRVNVKFNTSKHNEMIMPLEFKTGKATNGQTAMEHNAQVMLYTLLMSERYSQHIGHGLLYYLHTDQTQGITVRRSDLVGLIMRRNELANDLLKTTITQQLPPMLQSPNMCRACRHLNVCTIYHKAYGGNTEGSGLGVVFDSLVSHLTNAHTNFLQKWDQLIDLEAKEVEVVKKEIWSSQSPKNDLYAPYLSSLVLDTSERTTPTKFCKGNQFTYHFVHRDWTSLGTHQQDGDALNSYNFPMKKFESSLRNGDYVILSTEPGGILIATGVVVDMSCSRISVSLSKRLRLPGSSRTSQAQDLHQQLWRIHKDEFMGSFAIMRFNLIQLFLQNEQSSHLRKMIVDLEVPRFDSGCQFSQDPAISYIWSEKNLNDDQRRAILKILTAKDYALILGMPGTGKTSAMVYAVKALLMRGSSILLTSYTNSAVDNLLLKLKAQGIDFIRIGRYEVVHEEVRENCLSMMDTHGLEEIKQRIEQSKVVAVTCLGITSPLLSNKRFDVCIMDEAGQTTLPVSLGPLTFASKFVLVGDHYQLPPLVQSAEARENGMAVSLFCRLSEAHPQAICALQSQYRMCAAIMELSNALIYGHRLRCGSSQVEKAKIKYTALPSGPTWIKEALNPDRPVVFINTDLLLAFETNDRKAVNNPMEANIIAEIVRRLLSRGILEEDIGIITPYNSQADLIRQSVSTSVEIHTIDKYQGRDKDCILLSFVRSSENPRNYVSSLLGDWHRINVALTRAKKKLIMVGSCITLSSVPLLKLLIEKVEEQGGILSVSKKDIHKPELKRCSNLR</sequence>
<gene>
    <name evidence="2" type="primary">LOC107766417</name>
</gene>
<organism evidence="1 2">
    <name type="scientific">Nicotiana tabacum</name>
    <name type="common">Common tobacco</name>
    <dbReference type="NCBI Taxonomy" id="4097"/>
    <lineage>
        <taxon>Eukaryota</taxon>
        <taxon>Viridiplantae</taxon>
        <taxon>Streptophyta</taxon>
        <taxon>Embryophyta</taxon>
        <taxon>Tracheophyta</taxon>
        <taxon>Spermatophyta</taxon>
        <taxon>Magnoliopsida</taxon>
        <taxon>eudicotyledons</taxon>
        <taxon>Gunneridae</taxon>
        <taxon>Pentapetalae</taxon>
        <taxon>asterids</taxon>
        <taxon>lamiids</taxon>
        <taxon>Solanales</taxon>
        <taxon>Solanaceae</taxon>
        <taxon>Nicotianoideae</taxon>
        <taxon>Nicotianeae</taxon>
        <taxon>Nicotiana</taxon>
    </lineage>
</organism>
<dbReference type="RefSeq" id="XP_075113498.1">
    <property type="nucleotide sequence ID" value="XM_075257397.1"/>
</dbReference>